<feature type="transmembrane region" description="Helical" evidence="3">
    <location>
        <begin position="78"/>
        <end position="103"/>
    </location>
</feature>
<dbReference type="InterPro" id="IPR051014">
    <property type="entry name" value="Cation_Transport_ATPase_IB"/>
</dbReference>
<gene>
    <name evidence="5" type="primary">silP</name>
    <name evidence="5" type="ORF">BSF38_02020</name>
</gene>
<evidence type="ECO:0000259" key="4">
    <source>
        <dbReference type="Pfam" id="PF00122"/>
    </source>
</evidence>
<dbReference type="GO" id="GO:0016020">
    <property type="term" value="C:membrane"/>
    <property type="evidence" value="ECO:0007669"/>
    <property type="project" value="TreeGrafter"/>
</dbReference>
<dbReference type="InterPro" id="IPR008250">
    <property type="entry name" value="ATPase_P-typ_transduc_dom_A_sf"/>
</dbReference>
<comment type="similarity">
    <text evidence="1">Belongs to the cation transport ATPase (P-type) (TC 3.A.3) family. Type IB subfamily.</text>
</comment>
<evidence type="ECO:0000313" key="6">
    <source>
        <dbReference type="Proteomes" id="UP000186309"/>
    </source>
</evidence>
<evidence type="ECO:0000313" key="5">
    <source>
        <dbReference type="EMBL" id="APW60548.1"/>
    </source>
</evidence>
<dbReference type="SUPFAM" id="SSF81653">
    <property type="entry name" value="Calcium ATPase, transduction domain A"/>
    <property type="match status" value="1"/>
</dbReference>
<keyword evidence="6" id="KW-1185">Reference proteome</keyword>
<dbReference type="EMBL" id="CP019082">
    <property type="protein sequence ID" value="APW60548.1"/>
    <property type="molecule type" value="Genomic_DNA"/>
</dbReference>
<keyword evidence="3" id="KW-1133">Transmembrane helix</keyword>
<feature type="domain" description="P-type ATPase A" evidence="4">
    <location>
        <begin position="129"/>
        <end position="226"/>
    </location>
</feature>
<evidence type="ECO:0000256" key="1">
    <source>
        <dbReference type="ARBA" id="ARBA00006024"/>
    </source>
</evidence>
<evidence type="ECO:0000256" key="2">
    <source>
        <dbReference type="SAM" id="MobiDB-lite"/>
    </source>
</evidence>
<keyword evidence="5" id="KW-0378">Hydrolase</keyword>
<dbReference type="AlphaFoldDB" id="A0A1U7CNQ8"/>
<keyword evidence="3" id="KW-0472">Membrane</keyword>
<dbReference type="InterPro" id="IPR059000">
    <property type="entry name" value="ATPase_P-type_domA"/>
</dbReference>
<organism evidence="5 6">
    <name type="scientific">Paludisphaera borealis</name>
    <dbReference type="NCBI Taxonomy" id="1387353"/>
    <lineage>
        <taxon>Bacteria</taxon>
        <taxon>Pseudomonadati</taxon>
        <taxon>Planctomycetota</taxon>
        <taxon>Planctomycetia</taxon>
        <taxon>Isosphaerales</taxon>
        <taxon>Isosphaeraceae</taxon>
        <taxon>Paludisphaera</taxon>
    </lineage>
</organism>
<dbReference type="Pfam" id="PF00122">
    <property type="entry name" value="E1-E2_ATPase"/>
    <property type="match status" value="1"/>
</dbReference>
<feature type="region of interest" description="Disordered" evidence="2">
    <location>
        <begin position="1"/>
        <end position="51"/>
    </location>
</feature>
<dbReference type="PANTHER" id="PTHR48085:SF5">
    <property type="entry name" value="CADMIUM_ZINC-TRANSPORTING ATPASE HMA4-RELATED"/>
    <property type="match status" value="1"/>
</dbReference>
<feature type="compositionally biased region" description="Basic and acidic residues" evidence="2">
    <location>
        <begin position="37"/>
        <end position="46"/>
    </location>
</feature>
<protein>
    <submittedName>
        <fullName evidence="5">Silver exporting P-type ATPase</fullName>
        <ecNumber evidence="5">3.6.3.53</ecNumber>
    </submittedName>
</protein>
<evidence type="ECO:0000256" key="3">
    <source>
        <dbReference type="SAM" id="Phobius"/>
    </source>
</evidence>
<dbReference type="STRING" id="1387353.BSF38_02020"/>
<dbReference type="PANTHER" id="PTHR48085">
    <property type="entry name" value="CADMIUM/ZINC-TRANSPORTING ATPASE HMA2-RELATED"/>
    <property type="match status" value="1"/>
</dbReference>
<dbReference type="Gene3D" id="2.70.150.10">
    <property type="entry name" value="Calcium-transporting ATPase, cytoplasmic transduction domain A"/>
    <property type="match status" value="1"/>
</dbReference>
<dbReference type="KEGG" id="pbor:BSF38_02020"/>
<keyword evidence="3" id="KW-0812">Transmembrane</keyword>
<dbReference type="GO" id="GO:0016787">
    <property type="term" value="F:hydrolase activity"/>
    <property type="evidence" value="ECO:0007669"/>
    <property type="project" value="UniProtKB-KW"/>
</dbReference>
<dbReference type="GO" id="GO:0015086">
    <property type="term" value="F:cadmium ion transmembrane transporter activity"/>
    <property type="evidence" value="ECO:0007669"/>
    <property type="project" value="TreeGrafter"/>
</dbReference>
<name>A0A1U7CNQ8_9BACT</name>
<dbReference type="EC" id="3.6.3.53" evidence="5"/>
<sequence length="266" mass="28299">MRRLLSEPDAIGGAANKCPSRSSPRRRSRSTSYSASEFRRPPRSEDFPSTASPWSFGGGGLVFGLLTKLLRREFGSDLLAGISIVASALLGEYLAGAFVVLMLSGGEALEAYAVGRASSVLEALARRMPLRAYRKQDGGLSDVPLAGVAAGGELVILHHEICPVDGTVLDGRGTTDESFPTGEPYQMSKVPGSQVNSGAINGVTVLTIRAEKRAGDSRYARIMRAMRATEQHRPRLRRLGDHMGAIYTPLDVALAAWAASRSASSP</sequence>
<proteinExistence type="inferred from homology"/>
<dbReference type="Proteomes" id="UP000186309">
    <property type="component" value="Chromosome"/>
</dbReference>
<accession>A0A1U7CNQ8</accession>
<reference evidence="6" key="1">
    <citation type="submission" date="2016-12" db="EMBL/GenBank/DDBJ databases">
        <title>Comparative genomics of four Isosphaeraceae planctomycetes: a common pool of plasmids and glycoside hydrolase genes.</title>
        <authorList>
            <person name="Ivanova A."/>
        </authorList>
    </citation>
    <scope>NUCLEOTIDE SEQUENCE [LARGE SCALE GENOMIC DNA]</scope>
    <source>
        <strain evidence="6">PX4</strain>
    </source>
</reference>